<dbReference type="InterPro" id="IPR011429">
    <property type="entry name" value="Cyt_c_Planctomycete-type"/>
</dbReference>
<proteinExistence type="predicted"/>
<dbReference type="Proteomes" id="UP000186309">
    <property type="component" value="Chromosome"/>
</dbReference>
<gene>
    <name evidence="4" type="ORF">BSF38_00904</name>
</gene>
<keyword evidence="5" id="KW-1185">Reference proteome</keyword>
<dbReference type="GO" id="GO:0020037">
    <property type="term" value="F:heme binding"/>
    <property type="evidence" value="ECO:0007669"/>
    <property type="project" value="InterPro"/>
</dbReference>
<dbReference type="Pfam" id="PF07587">
    <property type="entry name" value="PSD1"/>
    <property type="match status" value="1"/>
</dbReference>
<dbReference type="InterPro" id="IPR022655">
    <property type="entry name" value="DUF1553"/>
</dbReference>
<dbReference type="KEGG" id="pbor:BSF38_00904"/>
<evidence type="ECO:0000259" key="2">
    <source>
        <dbReference type="Pfam" id="PF07587"/>
    </source>
</evidence>
<name>A0A1U7CKL4_9BACT</name>
<dbReference type="PANTHER" id="PTHR35889:SF3">
    <property type="entry name" value="F-BOX DOMAIN-CONTAINING PROTEIN"/>
    <property type="match status" value="1"/>
</dbReference>
<reference evidence="5" key="1">
    <citation type="submission" date="2016-12" db="EMBL/GenBank/DDBJ databases">
        <title>Comparative genomics of four Isosphaeraceae planctomycetes: a common pool of plasmids and glycoside hydrolase genes.</title>
        <authorList>
            <person name="Ivanova A."/>
        </authorList>
    </citation>
    <scope>NUCLEOTIDE SEQUENCE [LARGE SCALE GENOMIC DNA]</scope>
    <source>
        <strain evidence="5">PX4</strain>
    </source>
</reference>
<organism evidence="4 5">
    <name type="scientific">Paludisphaera borealis</name>
    <dbReference type="NCBI Taxonomy" id="1387353"/>
    <lineage>
        <taxon>Bacteria</taxon>
        <taxon>Pseudomonadati</taxon>
        <taxon>Planctomycetota</taxon>
        <taxon>Planctomycetia</taxon>
        <taxon>Isosphaerales</taxon>
        <taxon>Isosphaeraceae</taxon>
        <taxon>Paludisphaera</taxon>
    </lineage>
</organism>
<dbReference type="EMBL" id="CP019082">
    <property type="protein sequence ID" value="APW59480.1"/>
    <property type="molecule type" value="Genomic_DNA"/>
</dbReference>
<dbReference type="InterPro" id="IPR011444">
    <property type="entry name" value="DUF1549"/>
</dbReference>
<dbReference type="SUPFAM" id="SSF46626">
    <property type="entry name" value="Cytochrome c"/>
    <property type="match status" value="1"/>
</dbReference>
<dbReference type="Pfam" id="PF07635">
    <property type="entry name" value="PSCyt1"/>
    <property type="match status" value="1"/>
</dbReference>
<sequence>MSDFPGPAMTRLISVFLIGATSACAVEAAETISFNRDIRPILSNNCFACHGFDSKHRKAGLRLDTFDGATSDRGGVRGVAPGDPTNSELWTRIQSDDPELMMPPPTSHKPRLTMEQRATIKRWIEQGAKYEQHWAFIPPARSPANASDGAAVDHFITRKLTEAGLKSSPEAPPEKLIRRVSLDLIGLPPTLAELDAFVTASAKDADAAYRELVDRLLASPHYGERWGRWWLDQARYADSNGYSIDAPRQIWKFRDWVIAALNADMPFDQFTIEQLAGDLLPNAGESQTIATGFHRNTQINQEGGIDVEQFRVDSVFDRVATTGVVWLGLSIGCAQCHDHKFDPITQKEYYRLFAFLNNQDEPTLKVFDPSVNVGDLAAEFKEVQDKIADYLKEHADDLVKWEAGLTPQMKKSFTPEVNQILAVPREKRSLAERKTLFASGDGAVGPFRRWNDRYTELDAILNQGVTTLVMKELPKPRKTTVFIKGDFTRPADEVTPGTLAVLHPLDQPEGPPNRLDLAKWLVSPRNPLAARVIVNRVWQQYFGRGIVESENDFGMQGSPPSHPELLDWLAIELMERKWSLKDLHRLIVTSHTYRQSSSDRPELREKDPNNYLLARQQRLRLDAELVRDVALAASGLLSPKLGGPPVYPPIPDGVMGQGQVKRVWAVSKGEDRFRRGLYTFVYRASPPPSLNVFDAPDGFTSCTRRIRSNTPLQALTLLNDGSFFEFAAALEKIIRNDGLETAFRRCTSRSPKPEELAVLKGLDALSAARVLLNLDETLTRE</sequence>
<evidence type="ECO:0000259" key="3">
    <source>
        <dbReference type="Pfam" id="PF07635"/>
    </source>
</evidence>
<dbReference type="PANTHER" id="PTHR35889">
    <property type="entry name" value="CYCLOINULO-OLIGOSACCHARIDE FRUCTANOTRANSFERASE-RELATED"/>
    <property type="match status" value="1"/>
</dbReference>
<dbReference type="AlphaFoldDB" id="A0A1U7CKL4"/>
<evidence type="ECO:0000313" key="5">
    <source>
        <dbReference type="Proteomes" id="UP000186309"/>
    </source>
</evidence>
<protein>
    <recommendedName>
        <fullName evidence="6">Cytochrome c domain-containing protein</fullName>
    </recommendedName>
</protein>
<dbReference type="GO" id="GO:0009055">
    <property type="term" value="F:electron transfer activity"/>
    <property type="evidence" value="ECO:0007669"/>
    <property type="project" value="InterPro"/>
</dbReference>
<evidence type="ECO:0000259" key="1">
    <source>
        <dbReference type="Pfam" id="PF07583"/>
    </source>
</evidence>
<dbReference type="InterPro" id="IPR036909">
    <property type="entry name" value="Cyt_c-like_dom_sf"/>
</dbReference>
<dbReference type="STRING" id="1387353.BSF38_00904"/>
<feature type="domain" description="DUF1549" evidence="1">
    <location>
        <begin position="152"/>
        <end position="360"/>
    </location>
</feature>
<evidence type="ECO:0000313" key="4">
    <source>
        <dbReference type="EMBL" id="APW59480.1"/>
    </source>
</evidence>
<feature type="domain" description="Cytochrome C Planctomycete-type" evidence="3">
    <location>
        <begin position="46"/>
        <end position="105"/>
    </location>
</feature>
<evidence type="ECO:0008006" key="6">
    <source>
        <dbReference type="Google" id="ProtNLM"/>
    </source>
</evidence>
<dbReference type="Pfam" id="PF07583">
    <property type="entry name" value="PSCyt2"/>
    <property type="match status" value="1"/>
</dbReference>
<accession>A0A1U7CKL4</accession>
<feature type="domain" description="DUF1553" evidence="2">
    <location>
        <begin position="513"/>
        <end position="760"/>
    </location>
</feature>